<dbReference type="Proteomes" id="UP000317835">
    <property type="component" value="Chromosome"/>
</dbReference>
<organism evidence="1 2">
    <name type="scientific">Tautonia plasticadhaerens</name>
    <dbReference type="NCBI Taxonomy" id="2527974"/>
    <lineage>
        <taxon>Bacteria</taxon>
        <taxon>Pseudomonadati</taxon>
        <taxon>Planctomycetota</taxon>
        <taxon>Planctomycetia</taxon>
        <taxon>Isosphaerales</taxon>
        <taxon>Isosphaeraceae</taxon>
        <taxon>Tautonia</taxon>
    </lineage>
</organism>
<gene>
    <name evidence="1" type="ORF">ElP_24810</name>
</gene>
<evidence type="ECO:0000313" key="1">
    <source>
        <dbReference type="EMBL" id="QDV34591.1"/>
    </source>
</evidence>
<evidence type="ECO:0000313" key="2">
    <source>
        <dbReference type="Proteomes" id="UP000317835"/>
    </source>
</evidence>
<dbReference type="RefSeq" id="WP_261344418.1">
    <property type="nucleotide sequence ID" value="NZ_CP036426.1"/>
</dbReference>
<reference evidence="1 2" key="1">
    <citation type="submission" date="2019-02" db="EMBL/GenBank/DDBJ databases">
        <title>Deep-cultivation of Planctomycetes and their phenomic and genomic characterization uncovers novel biology.</title>
        <authorList>
            <person name="Wiegand S."/>
            <person name="Jogler M."/>
            <person name="Boedeker C."/>
            <person name="Pinto D."/>
            <person name="Vollmers J."/>
            <person name="Rivas-Marin E."/>
            <person name="Kohn T."/>
            <person name="Peeters S.H."/>
            <person name="Heuer A."/>
            <person name="Rast P."/>
            <person name="Oberbeckmann S."/>
            <person name="Bunk B."/>
            <person name="Jeske O."/>
            <person name="Meyerdierks A."/>
            <person name="Storesund J.E."/>
            <person name="Kallscheuer N."/>
            <person name="Luecker S."/>
            <person name="Lage O.M."/>
            <person name="Pohl T."/>
            <person name="Merkel B.J."/>
            <person name="Hornburger P."/>
            <person name="Mueller R.-W."/>
            <person name="Bruemmer F."/>
            <person name="Labrenz M."/>
            <person name="Spormann A.M."/>
            <person name="Op den Camp H."/>
            <person name="Overmann J."/>
            <person name="Amann R."/>
            <person name="Jetten M.S.M."/>
            <person name="Mascher T."/>
            <person name="Medema M.H."/>
            <person name="Devos D.P."/>
            <person name="Kaster A.-K."/>
            <person name="Ovreas L."/>
            <person name="Rohde M."/>
            <person name="Galperin M.Y."/>
            <person name="Jogler C."/>
        </authorList>
    </citation>
    <scope>NUCLEOTIDE SEQUENCE [LARGE SCALE GENOMIC DNA]</scope>
    <source>
        <strain evidence="1 2">ElP</strain>
    </source>
</reference>
<dbReference type="KEGG" id="tpla:ElP_24810"/>
<dbReference type="AlphaFoldDB" id="A0A518H195"/>
<name>A0A518H195_9BACT</name>
<protein>
    <submittedName>
        <fullName evidence="1">Uncharacterized protein</fullName>
    </submittedName>
</protein>
<accession>A0A518H195</accession>
<keyword evidence="2" id="KW-1185">Reference proteome</keyword>
<dbReference type="EMBL" id="CP036426">
    <property type="protein sequence ID" value="QDV34591.1"/>
    <property type="molecule type" value="Genomic_DNA"/>
</dbReference>
<sequence length="42" mass="4631">MSTLQRLADRGLVKTPRWLPGNVQYETIMGSVPAGRMDLKSG</sequence>
<proteinExistence type="predicted"/>